<evidence type="ECO:0000256" key="1">
    <source>
        <dbReference type="SAM" id="SignalP"/>
    </source>
</evidence>
<dbReference type="Pfam" id="PF00188">
    <property type="entry name" value="CAP"/>
    <property type="match status" value="1"/>
</dbReference>
<dbReference type="PROSITE" id="PS51257">
    <property type="entry name" value="PROKAR_LIPOPROTEIN"/>
    <property type="match status" value="1"/>
</dbReference>
<name>A0A844H476_9RHOB</name>
<evidence type="ECO:0000313" key="4">
    <source>
        <dbReference type="Proteomes" id="UP000442533"/>
    </source>
</evidence>
<dbReference type="InterPro" id="IPR014044">
    <property type="entry name" value="CAP_dom"/>
</dbReference>
<dbReference type="Proteomes" id="UP000442533">
    <property type="component" value="Unassembled WGS sequence"/>
</dbReference>
<dbReference type="OrthoDB" id="9811255at2"/>
<dbReference type="PANTHER" id="PTHR31157">
    <property type="entry name" value="SCP DOMAIN-CONTAINING PROTEIN"/>
    <property type="match status" value="1"/>
</dbReference>
<dbReference type="PANTHER" id="PTHR31157:SF1">
    <property type="entry name" value="SCP DOMAIN-CONTAINING PROTEIN"/>
    <property type="match status" value="1"/>
</dbReference>
<sequence>MKKHIAQGPAIRAVICGIACAGLAACAAPTAGVVSHHPDGYPDVQASAPGPATCPATTPAEAEAAVRATNAARAARGLAPVVPDARLSAAAAAHACDMARRGLMSHGGSATSGPSQRVKARGYAPRITAENIAAGPFGQDRVLAEWNGSAGHLANILIPQLRDVGIGRAIGTDGRTVFWAAVYAAPGVTKPGSR</sequence>
<dbReference type="CDD" id="cd05379">
    <property type="entry name" value="CAP_bacterial"/>
    <property type="match status" value="1"/>
</dbReference>
<dbReference type="AlphaFoldDB" id="A0A844H476"/>
<dbReference type="Gene3D" id="3.40.33.10">
    <property type="entry name" value="CAP"/>
    <property type="match status" value="1"/>
</dbReference>
<organism evidence="3 4">
    <name type="scientific">Paracoccus limosus</name>
    <dbReference type="NCBI Taxonomy" id="913252"/>
    <lineage>
        <taxon>Bacteria</taxon>
        <taxon>Pseudomonadati</taxon>
        <taxon>Pseudomonadota</taxon>
        <taxon>Alphaproteobacteria</taxon>
        <taxon>Rhodobacterales</taxon>
        <taxon>Paracoccaceae</taxon>
        <taxon>Paracoccus</taxon>
    </lineage>
</organism>
<gene>
    <name evidence="3" type="ORF">GL279_06595</name>
</gene>
<dbReference type="RefSeq" id="WP_155063829.1">
    <property type="nucleotide sequence ID" value="NZ_WMIF01000006.1"/>
</dbReference>
<proteinExistence type="predicted"/>
<feature type="chain" id="PRO_5032445571" evidence="1">
    <location>
        <begin position="28"/>
        <end position="194"/>
    </location>
</feature>
<evidence type="ECO:0000259" key="2">
    <source>
        <dbReference type="Pfam" id="PF00188"/>
    </source>
</evidence>
<dbReference type="SUPFAM" id="SSF55797">
    <property type="entry name" value="PR-1-like"/>
    <property type="match status" value="1"/>
</dbReference>
<protein>
    <submittedName>
        <fullName evidence="3">CAP domain-containing protein</fullName>
    </submittedName>
</protein>
<keyword evidence="1" id="KW-0732">Signal</keyword>
<dbReference type="EMBL" id="WMIF01000006">
    <property type="protein sequence ID" value="MTH34270.1"/>
    <property type="molecule type" value="Genomic_DNA"/>
</dbReference>
<dbReference type="InterPro" id="IPR035940">
    <property type="entry name" value="CAP_sf"/>
</dbReference>
<accession>A0A844H476</accession>
<keyword evidence="4" id="KW-1185">Reference proteome</keyword>
<evidence type="ECO:0000313" key="3">
    <source>
        <dbReference type="EMBL" id="MTH34270.1"/>
    </source>
</evidence>
<comment type="caution">
    <text evidence="3">The sequence shown here is derived from an EMBL/GenBank/DDBJ whole genome shotgun (WGS) entry which is preliminary data.</text>
</comment>
<feature type="domain" description="SCP" evidence="2">
    <location>
        <begin position="66"/>
        <end position="183"/>
    </location>
</feature>
<reference evidence="3 4" key="1">
    <citation type="submission" date="2019-11" db="EMBL/GenBank/DDBJ databases">
        <authorList>
            <person name="Dong K."/>
        </authorList>
    </citation>
    <scope>NUCLEOTIDE SEQUENCE [LARGE SCALE GENOMIC DNA]</scope>
    <source>
        <strain evidence="3 4">JCM 17370</strain>
    </source>
</reference>
<feature type="signal peptide" evidence="1">
    <location>
        <begin position="1"/>
        <end position="27"/>
    </location>
</feature>